<accession>E9CP19</accession>
<name>E9CP19_9GAMM</name>
<reference evidence="2" key="1">
    <citation type="journal article" date="2011" name="Genome Biol. Evol.">
        <title>Massive genomic decay in Serratia symbiotica, a recently evolved symbiont of aphids.</title>
        <authorList>
            <person name="Burke G.R."/>
            <person name="Moran N.A."/>
        </authorList>
    </citation>
    <scope>NUCLEOTIDE SEQUENCE [LARGE SCALE GENOMIC DNA]</scope>
    <source>
        <strain evidence="2">Tucson</strain>
    </source>
</reference>
<feature type="non-terminal residue" evidence="1">
    <location>
        <position position="160"/>
    </location>
</feature>
<dbReference type="Proteomes" id="UP000013568">
    <property type="component" value="Unassembled WGS sequence"/>
</dbReference>
<dbReference type="InterPro" id="IPR051220">
    <property type="entry name" value="TFA_Chaperone"/>
</dbReference>
<dbReference type="RefSeq" id="WP_006709436.1">
    <property type="nucleotide sequence ID" value="NZ_GL636124.1"/>
</dbReference>
<gene>
    <name evidence="1" type="ORF">SSYM_2241</name>
</gene>
<protein>
    <submittedName>
        <fullName evidence="1">Putative phage tail assembly protein</fullName>
    </submittedName>
</protein>
<dbReference type="EMBL" id="GL636124">
    <property type="protein sequence ID" value="EFW11610.1"/>
    <property type="molecule type" value="Genomic_DNA"/>
</dbReference>
<sequence length="160" mass="18334">MFKMTSEARTMKVYNFQADTKEYIGESDAYIAPYTGLPVYCTEVAPGKEVDGYKLVFNGETWLKLADHRGTPIYDIQTGIRREVEELGELPDGVTTKEPKTTFDEWNGTDWVKNEARERQQQIQDATVLKRELTRKVSEQIEILSFAVNEGIATDDEEKK</sequence>
<dbReference type="InterPro" id="IPR003458">
    <property type="entry name" value="Phage_T4_Gp38_tail_assem"/>
</dbReference>
<proteinExistence type="predicted"/>
<evidence type="ECO:0000313" key="1">
    <source>
        <dbReference type="EMBL" id="EFW11610.1"/>
    </source>
</evidence>
<dbReference type="PANTHER" id="PTHR34413">
    <property type="entry name" value="PROPHAGE TAIL FIBER ASSEMBLY PROTEIN HOMOLOG TFAE-RELATED-RELATED"/>
    <property type="match status" value="1"/>
</dbReference>
<dbReference type="HOGENOM" id="CLU_094206_3_1_6"/>
<dbReference type="AlphaFoldDB" id="E9CP19"/>
<dbReference type="PANTHER" id="PTHR34413:SF2">
    <property type="entry name" value="PROPHAGE TAIL FIBER ASSEMBLY PROTEIN HOMOLOG TFAE-RELATED"/>
    <property type="match status" value="1"/>
</dbReference>
<keyword evidence="2" id="KW-1185">Reference proteome</keyword>
<organism evidence="1 2">
    <name type="scientific">Serratia symbiotica str. Tucson</name>
    <dbReference type="NCBI Taxonomy" id="914128"/>
    <lineage>
        <taxon>Bacteria</taxon>
        <taxon>Pseudomonadati</taxon>
        <taxon>Pseudomonadota</taxon>
        <taxon>Gammaproteobacteria</taxon>
        <taxon>Enterobacterales</taxon>
        <taxon>Yersiniaceae</taxon>
        <taxon>Serratia</taxon>
        <taxon>Serratia symbiotica</taxon>
    </lineage>
</organism>
<dbReference type="Pfam" id="PF02413">
    <property type="entry name" value="Caudo_TAP"/>
    <property type="match status" value="1"/>
</dbReference>
<evidence type="ECO:0000313" key="2">
    <source>
        <dbReference type="Proteomes" id="UP000013568"/>
    </source>
</evidence>